<evidence type="ECO:0000256" key="1">
    <source>
        <dbReference type="SAM" id="MobiDB-lite"/>
    </source>
</evidence>
<dbReference type="AlphaFoldDB" id="A0A2N9B7M4"/>
<dbReference type="Proteomes" id="UP000235464">
    <property type="component" value="Chromosome I"/>
</dbReference>
<name>A0A2N9B7M4_STRCX</name>
<sequence>MAADRAPETPSQERTPPSPPPVPGLGDHGPEPLPGPEGRTAPGRPIGELADPFSLEVHRAIEVPPAAGPWDNGRGETLPLLPAYVERVHDTRLREVVQQAADGVSGMVVLVGGSSCGKTRACWEAVQELPAGWRLWHPIAPDRPQALLADLAAVAPRTVVWLNEMQHYLLTPTDSVGERVAAGLRDLLAEPDRAPVLVLGTMWPEYWATLTGTPQPGVADAHPQARVLLSGAVVPVPDTFNGPALKALRLAAGGDPRLARAAAEAEQGHITQYLAGAPSLLDRYRAAPSAARALIETAMDARRLGHARALPHALLEAAAPGYLTDGQWDTLGEDWLEQALAYTAAPCHGARGPLTRMRPRPGDPYPAQPHYVLADYLEQEGRTNRRTAGVPPQLWNALVDHAAVGSHVDIARSAGLRGLKRLAVRAYSVAAAHGDTFALLQAAKVLREADRTDEAIDWLQDRAEAGCEFVLWLAGDLLRETGRPAEALARYRQAAETGDTFALRWAAELSQEAGRTDEALEWYERAAEAGDISALRQGAELLQRTGQVDEALAWCRRAGESGTVFALHSAVDLLRRAGREAAADQLARYGWEPGGDIAQPWEARPPG</sequence>
<keyword evidence="3" id="KW-1185">Reference proteome</keyword>
<protein>
    <submittedName>
        <fullName evidence="2">Putative O-linked N-acetylglucosamine transferase, SPINDLY family</fullName>
    </submittedName>
</protein>
<proteinExistence type="predicted"/>
<gene>
    <name evidence="2" type="ORF">SCNRRL3882_2799</name>
</gene>
<organism evidence="2 3">
    <name type="scientific">Streptomyces chartreusis NRRL 3882</name>
    <dbReference type="NCBI Taxonomy" id="1079985"/>
    <lineage>
        <taxon>Bacteria</taxon>
        <taxon>Bacillati</taxon>
        <taxon>Actinomycetota</taxon>
        <taxon>Actinomycetes</taxon>
        <taxon>Kitasatosporales</taxon>
        <taxon>Streptomycetaceae</taxon>
        <taxon>Streptomyces</taxon>
    </lineage>
</organism>
<evidence type="ECO:0000313" key="3">
    <source>
        <dbReference type="Proteomes" id="UP000235464"/>
    </source>
</evidence>
<dbReference type="EMBL" id="LT963352">
    <property type="protein sequence ID" value="SOR79337.1"/>
    <property type="molecule type" value="Genomic_DNA"/>
</dbReference>
<dbReference type="SUPFAM" id="SSF81901">
    <property type="entry name" value="HCP-like"/>
    <property type="match status" value="1"/>
</dbReference>
<evidence type="ECO:0000313" key="2">
    <source>
        <dbReference type="EMBL" id="SOR79337.1"/>
    </source>
</evidence>
<dbReference type="InterPro" id="IPR011990">
    <property type="entry name" value="TPR-like_helical_dom_sf"/>
</dbReference>
<keyword evidence="2" id="KW-0808">Transferase</keyword>
<reference evidence="3" key="1">
    <citation type="submission" date="2017-11" db="EMBL/GenBank/DDBJ databases">
        <authorList>
            <person name="Wibberg D."/>
        </authorList>
    </citation>
    <scope>NUCLEOTIDE SEQUENCE [LARGE SCALE GENOMIC DNA]</scope>
</reference>
<accession>A0A2N9B7M4</accession>
<dbReference type="GO" id="GO:0016740">
    <property type="term" value="F:transferase activity"/>
    <property type="evidence" value="ECO:0007669"/>
    <property type="project" value="UniProtKB-KW"/>
</dbReference>
<dbReference type="Gene3D" id="1.25.40.10">
    <property type="entry name" value="Tetratricopeptide repeat domain"/>
    <property type="match status" value="1"/>
</dbReference>
<feature type="region of interest" description="Disordered" evidence="1">
    <location>
        <begin position="1"/>
        <end position="49"/>
    </location>
</feature>